<dbReference type="InterPro" id="IPR011322">
    <property type="entry name" value="N-reg_PII-like_a/b"/>
</dbReference>
<sequence>MEVLILITTESSRINALRLAKLLIQNKLAACVSIKRIFSIYEWDGAFEETKEFEITIKSKPEFKDKLIHFLHEISTYDVPQIIYKKYHTEMKYYDWLNKTI</sequence>
<dbReference type="Gene3D" id="3.30.70.120">
    <property type="match status" value="1"/>
</dbReference>
<dbReference type="OrthoDB" id="540902at2"/>
<dbReference type="GO" id="GO:0005507">
    <property type="term" value="F:copper ion binding"/>
    <property type="evidence" value="ECO:0007669"/>
    <property type="project" value="TreeGrafter"/>
</dbReference>
<dbReference type="PANTHER" id="PTHR23419">
    <property type="entry name" value="DIVALENT CATION TOLERANCE CUTA-RELATED"/>
    <property type="match status" value="1"/>
</dbReference>
<dbReference type="Proteomes" id="UP000030491">
    <property type="component" value="Unassembled WGS sequence"/>
</dbReference>
<name>A0A0A1ZTJ2_PROMR</name>
<evidence type="ECO:0000313" key="3">
    <source>
        <dbReference type="Proteomes" id="UP000030491"/>
    </source>
</evidence>
<comment type="caution">
    <text evidence="2">The sequence shown here is derived from an EMBL/GenBank/DDBJ whole genome shotgun (WGS) entry which is preliminary data.</text>
</comment>
<evidence type="ECO:0000256" key="1">
    <source>
        <dbReference type="ARBA" id="ARBA00010169"/>
    </source>
</evidence>
<dbReference type="AlphaFoldDB" id="A0A0A1ZTJ2"/>
<reference evidence="3" key="1">
    <citation type="journal article" date="2014" name="Sci. Data">
        <title>Genomes of diverse isolates of the marine cyanobacterium Prochlorococcus.</title>
        <authorList>
            <person name="Biller S."/>
            <person name="Berube P."/>
            <person name="Thompson J."/>
            <person name="Kelly L."/>
            <person name="Roggensack S."/>
            <person name="Awad L."/>
            <person name="Roache-Johnson K."/>
            <person name="Ding H."/>
            <person name="Giovannoni S.J."/>
            <person name="Moore L.R."/>
            <person name="Chisholm S.W."/>
        </authorList>
    </citation>
    <scope>NUCLEOTIDE SEQUENCE [LARGE SCALE GENOMIC DNA]</scope>
</reference>
<dbReference type="SUPFAM" id="SSF54913">
    <property type="entry name" value="GlnB-like"/>
    <property type="match status" value="1"/>
</dbReference>
<gene>
    <name evidence="2" type="ORF">EU93_1081</name>
</gene>
<proteinExistence type="inferred from homology"/>
<dbReference type="PANTHER" id="PTHR23419:SF8">
    <property type="entry name" value="FI09726P"/>
    <property type="match status" value="1"/>
</dbReference>
<dbReference type="EMBL" id="JNAJ01000013">
    <property type="protein sequence ID" value="KGF91488.1"/>
    <property type="molecule type" value="Genomic_DNA"/>
</dbReference>
<dbReference type="Pfam" id="PF03091">
    <property type="entry name" value="CutA1"/>
    <property type="match status" value="1"/>
</dbReference>
<evidence type="ECO:0000313" key="2">
    <source>
        <dbReference type="EMBL" id="KGF91488.1"/>
    </source>
</evidence>
<dbReference type="RefSeq" id="WP_032513922.1">
    <property type="nucleotide sequence ID" value="NZ_JNAJ01000013.1"/>
</dbReference>
<dbReference type="InterPro" id="IPR015867">
    <property type="entry name" value="N-reg_PII/ATP_PRibTrfase_C"/>
</dbReference>
<dbReference type="InterPro" id="IPR004323">
    <property type="entry name" value="Ion_tolerance_CutA"/>
</dbReference>
<comment type="similarity">
    <text evidence="1">Belongs to the CutA family.</text>
</comment>
<protein>
    <submittedName>
        <fullName evidence="2">Periplasmic divalent cation tolerance protein cutA</fullName>
    </submittedName>
</protein>
<accession>A0A0A1ZTJ2</accession>
<organism evidence="2 3">
    <name type="scientific">Prochlorococcus marinus str. MIT 9116</name>
    <dbReference type="NCBI Taxonomy" id="167544"/>
    <lineage>
        <taxon>Bacteria</taxon>
        <taxon>Bacillati</taxon>
        <taxon>Cyanobacteriota</taxon>
        <taxon>Cyanophyceae</taxon>
        <taxon>Synechococcales</taxon>
        <taxon>Prochlorococcaceae</taxon>
        <taxon>Prochlorococcus</taxon>
    </lineage>
</organism>
<dbReference type="GO" id="GO:0010038">
    <property type="term" value="P:response to metal ion"/>
    <property type="evidence" value="ECO:0007669"/>
    <property type="project" value="InterPro"/>
</dbReference>